<dbReference type="PANTHER" id="PTHR44813:SF1">
    <property type="entry name" value="MITOGEN-ACTIVATED PROTEIN KINASE-BINDING PROTEIN 1"/>
    <property type="match status" value="1"/>
</dbReference>
<dbReference type="InterPro" id="IPR036322">
    <property type="entry name" value="WD40_repeat_dom_sf"/>
</dbReference>
<gene>
    <name evidence="3" type="ORF">E1301_Tti023055</name>
</gene>
<evidence type="ECO:0000256" key="2">
    <source>
        <dbReference type="SAM" id="MobiDB-lite"/>
    </source>
</evidence>
<feature type="region of interest" description="Disordered" evidence="2">
    <location>
        <begin position="763"/>
        <end position="793"/>
    </location>
</feature>
<dbReference type="InterPro" id="IPR001680">
    <property type="entry name" value="WD40_rpt"/>
</dbReference>
<dbReference type="PANTHER" id="PTHR44813">
    <property type="entry name" value="MITOGEN-ACTIVATED PROTEIN KINASE-BINDING PROTEIN 1"/>
    <property type="match status" value="1"/>
</dbReference>
<evidence type="ECO:0000313" key="4">
    <source>
        <dbReference type="Proteomes" id="UP000324632"/>
    </source>
</evidence>
<feature type="region of interest" description="Disordered" evidence="2">
    <location>
        <begin position="680"/>
        <end position="718"/>
    </location>
</feature>
<dbReference type="Gene3D" id="2.130.10.10">
    <property type="entry name" value="YVTN repeat-like/Quinoprotein amine dehydrogenase"/>
    <property type="match status" value="3"/>
</dbReference>
<organism evidence="3 4">
    <name type="scientific">Triplophysa tibetana</name>
    <dbReference type="NCBI Taxonomy" id="1572043"/>
    <lineage>
        <taxon>Eukaryota</taxon>
        <taxon>Metazoa</taxon>
        <taxon>Chordata</taxon>
        <taxon>Craniata</taxon>
        <taxon>Vertebrata</taxon>
        <taxon>Euteleostomi</taxon>
        <taxon>Actinopterygii</taxon>
        <taxon>Neopterygii</taxon>
        <taxon>Teleostei</taxon>
        <taxon>Ostariophysi</taxon>
        <taxon>Cypriniformes</taxon>
        <taxon>Nemacheilidae</taxon>
        <taxon>Triplophysa</taxon>
    </lineage>
</organism>
<dbReference type="SUPFAM" id="SSF50978">
    <property type="entry name" value="WD40 repeat-like"/>
    <property type="match status" value="1"/>
</dbReference>
<dbReference type="Proteomes" id="UP000324632">
    <property type="component" value="Chromosome 18"/>
</dbReference>
<keyword evidence="4" id="KW-1185">Reference proteome</keyword>
<protein>
    <submittedName>
        <fullName evidence="3">Mitogen-activated protein kinase-binding protein 1</fullName>
    </submittedName>
</protein>
<feature type="compositionally biased region" description="Basic and acidic residues" evidence="2">
    <location>
        <begin position="768"/>
        <end position="786"/>
    </location>
</feature>
<dbReference type="GO" id="GO:0005737">
    <property type="term" value="C:cytoplasm"/>
    <property type="evidence" value="ECO:0007669"/>
    <property type="project" value="TreeGrafter"/>
</dbReference>
<dbReference type="AlphaFoldDB" id="A0A5A9NI64"/>
<feature type="repeat" description="WD" evidence="1">
    <location>
        <begin position="518"/>
        <end position="551"/>
    </location>
</feature>
<dbReference type="GO" id="GO:0046330">
    <property type="term" value="P:positive regulation of JNK cascade"/>
    <property type="evidence" value="ECO:0007669"/>
    <property type="project" value="TreeGrafter"/>
</dbReference>
<proteinExistence type="predicted"/>
<keyword evidence="3" id="KW-0808">Transferase</keyword>
<sequence>MDGSIRSRIKSLLRSPSIRLRKSSSRVSLSSQVTLERVVGITASGNSSLTCDPCSGTVAFPAGCVVVLLNPSKHSQQHLINPSRRTITALSFSSDGKYLVTGEVAELQEHKYAVSCVTFSPNTKYIVSVGSQHDMSVNLWVWKRNTLVATNKVSSKVTAVAFSDDSSYFVTAGNRHVRFWYLEPSRSNKLSSTVPLMGRSGLLGELQNNFFCDVACGRGLKSDSTFCVTSSGLLCEFNDSRVLEKWVHLQVSNLNPDVQYPDSMAVTYDPVNGWLSCVYDDHSVYVWDTRDLQRVLKVHSALYHSDSVWDLQMFPKDTHDSRSLPGSSGLFFSCSSDSTVRLWSSDNTFNTSSSNLFSRELHEVIYMNDNSAALLDVEGTAVSSSEKSDGLSSESGNVVRSICVSPDGRHLASGDRSGTLSDGEVKLISCGADKSLYFHTAHRTTRGTEFLRTRHVVRKTTFCDMTIDPSGRYAVVGCQDRSVRCIEMDPSGVYVAVSCSDKTISLFDFRTGECLATVFGHSEIISSLVFTDDCKYLISASGDSCMFVWRLAPELTMNMRERLCQRKRRQTVQNTSFRRSSGFTLNVTSCYPESERDEDDEEHQKSCQHQSERSVEEEPRARVEWNTEKVSDELFRLICNVQDGEVPPQPRRRWSSRVGSLELMVKSMLELRQLDSLSKGRSRNRDFTGGLQERSSTSSLKDGSKKRRVRPHSAWLAPASTPEPEGVVLYSEEWPNRITSKHLHTPADVCHSPSSGFPVGYCSAEAGPDQHQHDSDECSDEDHTDRQQISQDVCRKHQMVSGCSEAGIQNRPEGASTRFHAQRSSRRTSTAIARPPTDKNPSGSSVQDVREPVMWSSPQRNHPYLSRGIKHPEALQKSASVHNLSTDWSLTPTRVRRDVLKTECRAPSHHMTCLQSWESPNLKRISRAHSYMSPTTSSRAKISRSVSIGDLKSTSCESLCPSTTAPGEGKASVKAAVCPRTSSPFAEWPSRSASTHPSGEDTSTDLESGRTAGDPEAVIQHRHMFSDARERERPRVAVKAFSVQSDAPAAQGISVCSPLVCVFSFITLLSLASLSSVRVESVEDMRYVFELCVYKSTVRHQHRAKADSVRDVDSVMLFFRSVCEFGGVQTGCC</sequence>
<dbReference type="GO" id="GO:0043124">
    <property type="term" value="P:negative regulation of canonical NF-kappaB signal transduction"/>
    <property type="evidence" value="ECO:0007669"/>
    <property type="project" value="TreeGrafter"/>
</dbReference>
<dbReference type="EMBL" id="SOYY01000018">
    <property type="protein sequence ID" value="KAA0708147.1"/>
    <property type="molecule type" value="Genomic_DNA"/>
</dbReference>
<dbReference type="PROSITE" id="PS50082">
    <property type="entry name" value="WD_REPEATS_2"/>
    <property type="match status" value="1"/>
</dbReference>
<feature type="compositionally biased region" description="Polar residues" evidence="2">
    <location>
        <begin position="991"/>
        <end position="1001"/>
    </location>
</feature>
<feature type="region of interest" description="Disordered" evidence="2">
    <location>
        <begin position="805"/>
        <end position="866"/>
    </location>
</feature>
<dbReference type="Pfam" id="PF00400">
    <property type="entry name" value="WD40"/>
    <property type="match status" value="6"/>
</dbReference>
<feature type="region of interest" description="Disordered" evidence="2">
    <location>
        <begin position="592"/>
        <end position="622"/>
    </location>
</feature>
<name>A0A5A9NI64_9TELE</name>
<dbReference type="InterPro" id="IPR015943">
    <property type="entry name" value="WD40/YVTN_repeat-like_dom_sf"/>
</dbReference>
<feature type="compositionally biased region" description="Basic and acidic residues" evidence="2">
    <location>
        <begin position="602"/>
        <end position="622"/>
    </location>
</feature>
<dbReference type="SMART" id="SM00320">
    <property type="entry name" value="WD40"/>
    <property type="match status" value="7"/>
</dbReference>
<keyword evidence="1" id="KW-0853">WD repeat</keyword>
<reference evidence="3 4" key="1">
    <citation type="journal article" date="2019" name="Mol. Ecol. Resour.">
        <title>Chromosome-level genome assembly of Triplophysa tibetana, a fish adapted to the harsh high-altitude environment of the Tibetan Plateau.</title>
        <authorList>
            <person name="Yang X."/>
            <person name="Liu H."/>
            <person name="Ma Z."/>
            <person name="Zou Y."/>
            <person name="Zou M."/>
            <person name="Mao Y."/>
            <person name="Li X."/>
            <person name="Wang H."/>
            <person name="Chen T."/>
            <person name="Wang W."/>
            <person name="Yang R."/>
        </authorList>
    </citation>
    <scope>NUCLEOTIDE SEQUENCE [LARGE SCALE GENOMIC DNA]</scope>
    <source>
        <strain evidence="3">TTIB1903HZAU</strain>
        <tissue evidence="3">Muscle</tissue>
    </source>
</reference>
<dbReference type="GO" id="GO:0016301">
    <property type="term" value="F:kinase activity"/>
    <property type="evidence" value="ECO:0007669"/>
    <property type="project" value="UniProtKB-KW"/>
</dbReference>
<feature type="region of interest" description="Disordered" evidence="2">
    <location>
        <begin position="982"/>
        <end position="1012"/>
    </location>
</feature>
<dbReference type="PROSITE" id="PS50294">
    <property type="entry name" value="WD_REPEATS_REGION"/>
    <property type="match status" value="1"/>
</dbReference>
<accession>A0A5A9NI64</accession>
<keyword evidence="3" id="KW-0418">Kinase</keyword>
<evidence type="ECO:0000256" key="1">
    <source>
        <dbReference type="PROSITE-ProRule" id="PRU00221"/>
    </source>
</evidence>
<dbReference type="InterPro" id="IPR055292">
    <property type="entry name" value="MABP1"/>
</dbReference>
<evidence type="ECO:0000313" key="3">
    <source>
        <dbReference type="EMBL" id="KAA0708147.1"/>
    </source>
</evidence>
<comment type="caution">
    <text evidence="3">The sequence shown here is derived from an EMBL/GenBank/DDBJ whole genome shotgun (WGS) entry which is preliminary data.</text>
</comment>